<evidence type="ECO:0008006" key="3">
    <source>
        <dbReference type="Google" id="ProtNLM"/>
    </source>
</evidence>
<dbReference type="AlphaFoldDB" id="G2ZUT0"/>
<feature type="signal peptide" evidence="1">
    <location>
        <begin position="1"/>
        <end position="20"/>
    </location>
</feature>
<evidence type="ECO:0000313" key="2">
    <source>
        <dbReference type="EMBL" id="CCA82793.1"/>
    </source>
</evidence>
<dbReference type="PROSITE" id="PS51257">
    <property type="entry name" value="PROKAR_LIPOPROTEIN"/>
    <property type="match status" value="1"/>
</dbReference>
<reference evidence="2" key="1">
    <citation type="journal article" date="2011" name="PLoS ONE">
        <title>Ralstonia syzygii, the Blood Disease Bacterium and some Asian R. solanacearum strains form a single genomic species despite divergent lifestyles.</title>
        <authorList>
            <person name="Remenant B."/>
            <person name="de Cambiaire J.C."/>
            <person name="Cellier G."/>
            <person name="Jacobs J.M."/>
            <person name="Mangenot S."/>
            <person name="Barbe V."/>
            <person name="Lajus A."/>
            <person name="Vallenet D."/>
            <person name="Medigue C."/>
            <person name="Fegan M."/>
            <person name="Allen C."/>
            <person name="Prior P."/>
        </authorList>
    </citation>
    <scope>NUCLEOTIDE SEQUENCE</scope>
    <source>
        <strain evidence="2">R229</strain>
    </source>
</reference>
<reference evidence="2" key="2">
    <citation type="submission" date="2011-04" db="EMBL/GenBank/DDBJ databases">
        <authorList>
            <person name="Genoscope - CEA"/>
        </authorList>
    </citation>
    <scope>NUCLEOTIDE SEQUENCE</scope>
    <source>
        <strain evidence="2">R229</strain>
    </source>
</reference>
<sequence length="109" mass="12035">MKVLRVLRQCVLGLAVLSLAACSSDDETATDAQLKEQALQIVGQMSTRDKIGQKIMMAFRYWCEPPADSNCTDRRRYCPTLPPARCAITASAAWSCSRTTSYRSIRSAA</sequence>
<proteinExistence type="predicted"/>
<evidence type="ECO:0000256" key="1">
    <source>
        <dbReference type="SAM" id="SignalP"/>
    </source>
</evidence>
<keyword evidence="1" id="KW-0732">Signal</keyword>
<protein>
    <recommendedName>
        <fullName evidence="3">Lipoprotein</fullName>
    </recommendedName>
</protein>
<feature type="chain" id="PRO_5003441867" description="Lipoprotein" evidence="1">
    <location>
        <begin position="21"/>
        <end position="109"/>
    </location>
</feature>
<accession>G2ZUT0</accession>
<organism evidence="2">
    <name type="scientific">blood disease bacterium R229</name>
    <dbReference type="NCBI Taxonomy" id="741978"/>
    <lineage>
        <taxon>Bacteria</taxon>
        <taxon>Pseudomonadati</taxon>
        <taxon>Pseudomonadota</taxon>
        <taxon>Betaproteobacteria</taxon>
        <taxon>Burkholderiales</taxon>
        <taxon>Burkholderiaceae</taxon>
        <taxon>Ralstonia</taxon>
        <taxon>Ralstonia solanacearum species complex</taxon>
    </lineage>
</organism>
<dbReference type="EMBL" id="FR854080">
    <property type="protein sequence ID" value="CCA82793.1"/>
    <property type="molecule type" value="Genomic_DNA"/>
</dbReference>
<gene>
    <name evidence="2" type="ORF">BDB_mp40078</name>
</gene>
<name>G2ZUT0_9RALS</name>